<comment type="caution">
    <text evidence="3">The sequence shown here is derived from an EMBL/GenBank/DDBJ whole genome shotgun (WGS) entry which is preliminary data.</text>
</comment>
<dbReference type="OrthoDB" id="9790435at2"/>
<dbReference type="AlphaFoldDB" id="A0A562RRS7"/>
<name>A0A562RRS7_9BACT</name>
<dbReference type="SUPFAM" id="SSF103039">
    <property type="entry name" value="CheC-like"/>
    <property type="match status" value="1"/>
</dbReference>
<dbReference type="PANTHER" id="PTHR39452:SF1">
    <property type="entry name" value="CHEY-P PHOSPHATASE CHEX"/>
    <property type="match status" value="1"/>
</dbReference>
<dbReference type="Pfam" id="PF13690">
    <property type="entry name" value="CheX"/>
    <property type="match status" value="1"/>
</dbReference>
<dbReference type="Gene3D" id="3.40.1550.10">
    <property type="entry name" value="CheC-like"/>
    <property type="match status" value="1"/>
</dbReference>
<dbReference type="PANTHER" id="PTHR39452">
    <property type="entry name" value="CHEY-P PHOSPHATASE CHEX"/>
    <property type="match status" value="1"/>
</dbReference>
<dbReference type="CDD" id="cd17906">
    <property type="entry name" value="CheX"/>
    <property type="match status" value="1"/>
</dbReference>
<dbReference type="EMBL" id="VLLC01000012">
    <property type="protein sequence ID" value="TWI71827.1"/>
    <property type="molecule type" value="Genomic_DNA"/>
</dbReference>
<dbReference type="InterPro" id="IPR028051">
    <property type="entry name" value="CheX-like_dom"/>
</dbReference>
<keyword evidence="1" id="KW-0145">Chemotaxis</keyword>
<accession>A0A562RRS7</accession>
<dbReference type="RefSeq" id="WP_144684745.1">
    <property type="nucleotide sequence ID" value="NZ_VLLC01000012.1"/>
</dbReference>
<gene>
    <name evidence="3" type="ORF">LZ24_01844</name>
</gene>
<protein>
    <submittedName>
        <fullName evidence="3">Chemotaxis protein CheX</fullName>
    </submittedName>
</protein>
<dbReference type="InterPro" id="IPR038756">
    <property type="entry name" value="CheX-like"/>
</dbReference>
<sequence length="153" mass="16080">MKAEHINPFISATIGVISTMAFVKPVPGKPFLKKDNKAIGDVSAIVGMTGPSHATFSISFQKQAILAIVSGMFGETIESLNDEVAEAAGELANMISGQARKELETTGVVYDGAIPTVASGENHELKHITDGPKIAVPFSVADSTFTLELSFES</sequence>
<keyword evidence="4" id="KW-1185">Reference proteome</keyword>
<evidence type="ECO:0000259" key="2">
    <source>
        <dbReference type="Pfam" id="PF13690"/>
    </source>
</evidence>
<dbReference type="InterPro" id="IPR028976">
    <property type="entry name" value="CheC-like_sf"/>
</dbReference>
<organism evidence="3 4">
    <name type="scientific">Desulfobotulus alkaliphilus</name>
    <dbReference type="NCBI Taxonomy" id="622671"/>
    <lineage>
        <taxon>Bacteria</taxon>
        <taxon>Pseudomonadati</taxon>
        <taxon>Thermodesulfobacteriota</taxon>
        <taxon>Desulfobacteria</taxon>
        <taxon>Desulfobacterales</taxon>
        <taxon>Desulfobacteraceae</taxon>
        <taxon>Desulfobotulus</taxon>
    </lineage>
</organism>
<evidence type="ECO:0000256" key="1">
    <source>
        <dbReference type="ARBA" id="ARBA00022500"/>
    </source>
</evidence>
<proteinExistence type="predicted"/>
<dbReference type="GO" id="GO:0006935">
    <property type="term" value="P:chemotaxis"/>
    <property type="evidence" value="ECO:0007669"/>
    <property type="project" value="UniProtKB-KW"/>
</dbReference>
<evidence type="ECO:0000313" key="4">
    <source>
        <dbReference type="Proteomes" id="UP000318307"/>
    </source>
</evidence>
<feature type="domain" description="Chemotaxis phosphatase CheX-like" evidence="2">
    <location>
        <begin position="42"/>
        <end position="139"/>
    </location>
</feature>
<evidence type="ECO:0000313" key="3">
    <source>
        <dbReference type="EMBL" id="TWI71827.1"/>
    </source>
</evidence>
<dbReference type="Proteomes" id="UP000318307">
    <property type="component" value="Unassembled WGS sequence"/>
</dbReference>
<reference evidence="3 4" key="1">
    <citation type="submission" date="2019-07" db="EMBL/GenBank/DDBJ databases">
        <title>Genome sequencing of 100 strains of the haloalkaliphilic chemolithoautotrophic sulfur-oxidizing bacterium Thioalkalivibrio.</title>
        <authorList>
            <person name="Muyzer G."/>
        </authorList>
    </citation>
    <scope>NUCLEOTIDE SEQUENCE [LARGE SCALE GENOMIC DNA]</scope>
    <source>
        <strain evidence="3 4">ASO4-4</strain>
    </source>
</reference>